<protein>
    <recommendedName>
        <fullName evidence="6">AMIN domain-containing protein</fullName>
    </recommendedName>
</protein>
<reference evidence="4 5" key="1">
    <citation type="submission" date="2020-12" db="EMBL/GenBank/DDBJ databases">
        <title>Geomonas sp. Red421, isolated from paddy soil.</title>
        <authorList>
            <person name="Xu Z."/>
            <person name="Zhang Z."/>
            <person name="Masuda Y."/>
            <person name="Itoh H."/>
            <person name="Senoo K."/>
        </authorList>
    </citation>
    <scope>NUCLEOTIDE SEQUENCE [LARGE SCALE GENOMIC DNA]</scope>
    <source>
        <strain evidence="4 5">Red421</strain>
    </source>
</reference>
<feature type="compositionally biased region" description="Basic and acidic residues" evidence="2">
    <location>
        <begin position="218"/>
        <end position="229"/>
    </location>
</feature>
<proteinExistence type="predicted"/>
<evidence type="ECO:0000256" key="3">
    <source>
        <dbReference type="SAM" id="SignalP"/>
    </source>
</evidence>
<dbReference type="RefSeq" id="WP_199389551.1">
    <property type="nucleotide sequence ID" value="NZ_JAEMHL010000006.1"/>
</dbReference>
<feature type="coiled-coil region" evidence="1">
    <location>
        <begin position="48"/>
        <end position="85"/>
    </location>
</feature>
<name>A0ABS0YFF6_9BACT</name>
<feature type="compositionally biased region" description="Pro residues" evidence="2">
    <location>
        <begin position="244"/>
        <end position="274"/>
    </location>
</feature>
<sequence length="389" mass="44272">MKKLPIICLILASLLSACTNYMYGVPQESWDRMSEAERVEAIRVYEQEQRARHLAEEEQARRQALERERERARRAALERERQERIDAIHRGEGAFGELIRVRLQGGEIKIGDRHHHYEPLTFTIADGETRTIGVADRKGREAELTVTYAGGALSFEGLRFPYDRRWGRGELYTDTGTSGPLALRGVDVFIQVHDRSSRFDREMPRLIIVREEPPVVIRERERERERERSTPPPAIIVEKDRPKPQPVTPVPPPPVRQPAPPPPVRQPASQPPVGQPASQAAVHPPRTVAVALLSGELKVRGKTQQVEQSALRIAEGESRELLVKSGTETRTISVQYRNGELLINEPPAKGRNDIRLRFEKDWKTGKIYRFDLKGRTGLEKLEMKVTGVE</sequence>
<keyword evidence="5" id="KW-1185">Reference proteome</keyword>
<accession>A0ABS0YFF6</accession>
<keyword evidence="1" id="KW-0175">Coiled coil</keyword>
<evidence type="ECO:0000313" key="5">
    <source>
        <dbReference type="Proteomes" id="UP000614714"/>
    </source>
</evidence>
<evidence type="ECO:0000313" key="4">
    <source>
        <dbReference type="EMBL" id="MBJ6751061.1"/>
    </source>
</evidence>
<keyword evidence="3" id="KW-0732">Signal</keyword>
<evidence type="ECO:0008006" key="6">
    <source>
        <dbReference type="Google" id="ProtNLM"/>
    </source>
</evidence>
<dbReference type="EMBL" id="JAEMHL010000006">
    <property type="protein sequence ID" value="MBJ6751061.1"/>
    <property type="molecule type" value="Genomic_DNA"/>
</dbReference>
<organism evidence="4 5">
    <name type="scientific">Geomonas anaerohicana</name>
    <dbReference type="NCBI Taxonomy" id="2798583"/>
    <lineage>
        <taxon>Bacteria</taxon>
        <taxon>Pseudomonadati</taxon>
        <taxon>Thermodesulfobacteriota</taxon>
        <taxon>Desulfuromonadia</taxon>
        <taxon>Geobacterales</taxon>
        <taxon>Geobacteraceae</taxon>
        <taxon>Geomonas</taxon>
    </lineage>
</organism>
<dbReference type="Proteomes" id="UP000614714">
    <property type="component" value="Unassembled WGS sequence"/>
</dbReference>
<gene>
    <name evidence="4" type="ORF">JFN91_12630</name>
</gene>
<feature type="signal peptide" evidence="3">
    <location>
        <begin position="1"/>
        <end position="24"/>
    </location>
</feature>
<evidence type="ECO:0000256" key="1">
    <source>
        <dbReference type="SAM" id="Coils"/>
    </source>
</evidence>
<feature type="chain" id="PRO_5045873747" description="AMIN domain-containing protein" evidence="3">
    <location>
        <begin position="25"/>
        <end position="389"/>
    </location>
</feature>
<feature type="region of interest" description="Disordered" evidence="2">
    <location>
        <begin position="218"/>
        <end position="283"/>
    </location>
</feature>
<dbReference type="PROSITE" id="PS51257">
    <property type="entry name" value="PROKAR_LIPOPROTEIN"/>
    <property type="match status" value="1"/>
</dbReference>
<evidence type="ECO:0000256" key="2">
    <source>
        <dbReference type="SAM" id="MobiDB-lite"/>
    </source>
</evidence>
<comment type="caution">
    <text evidence="4">The sequence shown here is derived from an EMBL/GenBank/DDBJ whole genome shotgun (WGS) entry which is preliminary data.</text>
</comment>